<feature type="domain" description="Vid27 N-terminal" evidence="4">
    <location>
        <begin position="1"/>
        <end position="174"/>
    </location>
</feature>
<name>W6MUB6_9ASCO</name>
<dbReference type="InterPro" id="IPR011044">
    <property type="entry name" value="Quino_amine_DH_bsu"/>
</dbReference>
<reference evidence="5" key="2">
    <citation type="submission" date="2014-02" db="EMBL/GenBank/DDBJ databases">
        <title>Complete DNA sequence of /Kuraishia capsulata/ illustrates novel genomic features among budding yeasts (/Saccharomycotina/).</title>
        <authorList>
            <person name="Morales L."/>
            <person name="Noel B."/>
            <person name="Porcel B."/>
            <person name="Marcet-Houben M."/>
            <person name="Hullo M-F."/>
            <person name="Sacerdot C."/>
            <person name="Tekaia F."/>
            <person name="Leh-Louis V."/>
            <person name="Despons L."/>
            <person name="Khanna V."/>
            <person name="Aury J-M."/>
            <person name="Barbe V."/>
            <person name="Couloux A."/>
            <person name="Labadie K."/>
            <person name="Pelletier E."/>
            <person name="Souciet J-L."/>
            <person name="Boekhout T."/>
            <person name="Gabaldon T."/>
            <person name="Wincker P."/>
            <person name="Dujon B."/>
        </authorList>
    </citation>
    <scope>NUCLEOTIDE SEQUENCE</scope>
    <source>
        <strain evidence="5">CBS 1993</strain>
    </source>
</reference>
<evidence type="ECO:0000259" key="2">
    <source>
        <dbReference type="Pfam" id="PF08553"/>
    </source>
</evidence>
<dbReference type="AlphaFoldDB" id="W6MUB6"/>
<sequence length="791" mass="89503">MNFIRKLLSSSPKDELVVIPSGQLYLVRSPTSPKGESECLYNDVVASIRETSIQYNYQLIIQKAFEEGEVSDREEDNDESSVFDDLEEGKDDDWTFLIDETLKFSRSVNKEGDTVIRWKDNTGDMGDYLQLLCDRSVKPSLLDQFMTTLYKCQFERKYKRSALSASESDLEEFKVGASQAKLHIPGYSNDADGEDDSEDEFHDANDVNDEEDLKDPHPMRLPAGKVLSQGECQLHLYDPVKNSFILQNETVIAKIIDLGNWNYWLSVVDRSSKGRQAITGSFITPDLNPVCNDDALAFIFNYVGENLALSWLLKFENLQKLEEFNSNVKTALWESLNRTKLDSVSESDSEYVLRAFDNLNVNDDMDAEFEEESEDEFDSAEESLLDNVRVSNLRQGTTRRNFSDDDDDSDRDETKERFEGSESNKGLKVGYKNDRTYVARGNRLGVFTSTEDNDLKFYTAIENIKNSKGQYIDPSKMMLHQEDRAMIIQDDSKPFELYKMDLEYGKIVEDWQVSKDNNVPVVEFGPSQKFSQMTGEQTFMGISSNGLFKLDPRLSGSKLVEGLRKTYKTKVNFTALATTELGFMAVANESGEIRLYDKLGGNAKTQLPGLGERIIGIDTSNDGRWLLATCKTYLLLIDTKITDGKNAGAFGFTRSFGKDSKPRPRRLQLTPENVAFIRNETGTGVVFTKARFNTGVNVDTPQTIVSSTGPYVITWSFNKVLRNDPQPYLVNRYEDTVMAEDFRFGSDSNVILALKDDVAMANKKSFKKPTNVSLTGKKKALSKTEVVYSPY</sequence>
<dbReference type="Pfam" id="PF08553">
    <property type="entry name" value="VID27"/>
    <property type="match status" value="1"/>
</dbReference>
<dbReference type="GeneID" id="34522474"/>
<feature type="compositionally biased region" description="Acidic residues" evidence="1">
    <location>
        <begin position="191"/>
        <end position="213"/>
    </location>
</feature>
<feature type="region of interest" description="Disordered" evidence="1">
    <location>
        <begin position="184"/>
        <end position="220"/>
    </location>
</feature>
<dbReference type="InterPro" id="IPR040979">
    <property type="entry name" value="Vid27_N"/>
</dbReference>
<dbReference type="Pfam" id="PF17747">
    <property type="entry name" value="VID27_PH"/>
    <property type="match status" value="1"/>
</dbReference>
<feature type="domain" description="Vacuolar import/degradation Vid27 C-terminal" evidence="2">
    <location>
        <begin position="423"/>
        <end position="778"/>
    </location>
</feature>
<dbReference type="Pfam" id="PF17748">
    <property type="entry name" value="VID27_N"/>
    <property type="match status" value="1"/>
</dbReference>
<feature type="domain" description="Vid27 PH-like" evidence="3">
    <location>
        <begin position="226"/>
        <end position="335"/>
    </location>
</feature>
<proteinExistence type="predicted"/>
<dbReference type="PANTHER" id="PTHR31913:SF0">
    <property type="entry name" value="VACUOLAR IMPORT AND DEGRADATION PROTEIN 27"/>
    <property type="match status" value="1"/>
</dbReference>
<dbReference type="RefSeq" id="XP_022461086.1">
    <property type="nucleotide sequence ID" value="XM_022606234.1"/>
</dbReference>
<dbReference type="InterPro" id="IPR040458">
    <property type="entry name" value="Vid27"/>
</dbReference>
<keyword evidence="6" id="KW-1185">Reference proteome</keyword>
<evidence type="ECO:0000313" key="5">
    <source>
        <dbReference type="EMBL" id="CDK29097.1"/>
    </source>
</evidence>
<dbReference type="Proteomes" id="UP000019384">
    <property type="component" value="Unassembled WGS sequence"/>
</dbReference>
<dbReference type="PANTHER" id="PTHR31913">
    <property type="entry name" value="VACUOLAR IMPORT AND DEGRADATION PROTEIN 27"/>
    <property type="match status" value="1"/>
</dbReference>
<evidence type="ECO:0000259" key="4">
    <source>
        <dbReference type="Pfam" id="PF17748"/>
    </source>
</evidence>
<accession>W6MUB6</accession>
<evidence type="ECO:0000313" key="6">
    <source>
        <dbReference type="Proteomes" id="UP000019384"/>
    </source>
</evidence>
<evidence type="ECO:0000256" key="1">
    <source>
        <dbReference type="SAM" id="MobiDB-lite"/>
    </source>
</evidence>
<dbReference type="OrthoDB" id="10251113at2759"/>
<evidence type="ECO:0008006" key="7">
    <source>
        <dbReference type="Google" id="ProtNLM"/>
    </source>
</evidence>
<dbReference type="SUPFAM" id="SSF50969">
    <property type="entry name" value="YVTN repeat-like/Quinoprotein amine dehydrogenase"/>
    <property type="match status" value="1"/>
</dbReference>
<feature type="compositionally biased region" description="Basic and acidic residues" evidence="1">
    <location>
        <begin position="412"/>
        <end position="422"/>
    </location>
</feature>
<dbReference type="InterPro" id="IPR040768">
    <property type="entry name" value="Vid27_PH"/>
</dbReference>
<dbReference type="HOGENOM" id="CLU_007002_0_0_1"/>
<dbReference type="EMBL" id="HG793130">
    <property type="protein sequence ID" value="CDK29097.1"/>
    <property type="molecule type" value="Genomic_DNA"/>
</dbReference>
<protein>
    <recommendedName>
        <fullName evidence="7">Vacuolar import/degradation Vid27 C-terminal domain-containing protein</fullName>
    </recommendedName>
</protein>
<dbReference type="GO" id="GO:0005634">
    <property type="term" value="C:nucleus"/>
    <property type="evidence" value="ECO:0007669"/>
    <property type="project" value="TreeGrafter"/>
</dbReference>
<feature type="region of interest" description="Disordered" evidence="1">
    <location>
        <begin position="396"/>
        <end position="427"/>
    </location>
</feature>
<dbReference type="GO" id="GO:0005737">
    <property type="term" value="C:cytoplasm"/>
    <property type="evidence" value="ECO:0007669"/>
    <property type="project" value="TreeGrafter"/>
</dbReference>
<reference evidence="5" key="1">
    <citation type="submission" date="2013-12" db="EMBL/GenBank/DDBJ databases">
        <authorList>
            <person name="Genoscope - CEA"/>
        </authorList>
    </citation>
    <scope>NUCLEOTIDE SEQUENCE</scope>
    <source>
        <strain evidence="5">CBS 1993</strain>
    </source>
</reference>
<gene>
    <name evidence="5" type="ORF">KUCA_T00005084001</name>
</gene>
<evidence type="ECO:0000259" key="3">
    <source>
        <dbReference type="Pfam" id="PF17747"/>
    </source>
</evidence>
<dbReference type="InterPro" id="IPR013863">
    <property type="entry name" value="VID27_C"/>
</dbReference>
<organism evidence="5 6">
    <name type="scientific">Kuraishia capsulata CBS 1993</name>
    <dbReference type="NCBI Taxonomy" id="1382522"/>
    <lineage>
        <taxon>Eukaryota</taxon>
        <taxon>Fungi</taxon>
        <taxon>Dikarya</taxon>
        <taxon>Ascomycota</taxon>
        <taxon>Saccharomycotina</taxon>
        <taxon>Pichiomycetes</taxon>
        <taxon>Pichiales</taxon>
        <taxon>Pichiaceae</taxon>
        <taxon>Kuraishia</taxon>
    </lineage>
</organism>